<dbReference type="InterPro" id="IPR015796">
    <property type="entry name" value="Impact_YigZ-like"/>
</dbReference>
<dbReference type="RefSeq" id="WP_089200245.1">
    <property type="nucleotide sequence ID" value="NZ_NHRJ02000005.1"/>
</dbReference>
<dbReference type="AlphaFoldDB" id="A0A2W1NAC1"/>
<dbReference type="GO" id="GO:0005737">
    <property type="term" value="C:cytoplasm"/>
    <property type="evidence" value="ECO:0007669"/>
    <property type="project" value="TreeGrafter"/>
</dbReference>
<accession>A0A2W1NAC1</accession>
<protein>
    <submittedName>
        <fullName evidence="4">YigZ family protein</fullName>
    </submittedName>
</protein>
<dbReference type="Proteomes" id="UP000214746">
    <property type="component" value="Unassembled WGS sequence"/>
</dbReference>
<comment type="similarity">
    <text evidence="1">Belongs to the IMPACT family.</text>
</comment>
<dbReference type="InterPro" id="IPR001498">
    <property type="entry name" value="Impact_N"/>
</dbReference>
<dbReference type="OrthoDB" id="9813771at2"/>
<dbReference type="InterPro" id="IPR020569">
    <property type="entry name" value="UPF0029_Impact_CS"/>
</dbReference>
<dbReference type="Pfam" id="PF01205">
    <property type="entry name" value="Impact_N"/>
    <property type="match status" value="1"/>
</dbReference>
<organism evidence="4 5">
    <name type="scientific">Paenibacillus xerothermodurans</name>
    <dbReference type="NCBI Taxonomy" id="1977292"/>
    <lineage>
        <taxon>Bacteria</taxon>
        <taxon>Bacillati</taxon>
        <taxon>Bacillota</taxon>
        <taxon>Bacilli</taxon>
        <taxon>Bacillales</taxon>
        <taxon>Paenibacillaceae</taxon>
        <taxon>Paenibacillus</taxon>
    </lineage>
</organism>
<evidence type="ECO:0000256" key="1">
    <source>
        <dbReference type="ARBA" id="ARBA00007665"/>
    </source>
</evidence>
<comment type="caution">
    <text evidence="4">The sequence shown here is derived from an EMBL/GenBank/DDBJ whole genome shotgun (WGS) entry which is preliminary data.</text>
</comment>
<dbReference type="PROSITE" id="PS00910">
    <property type="entry name" value="UPF0029"/>
    <property type="match status" value="1"/>
</dbReference>
<evidence type="ECO:0000259" key="3">
    <source>
        <dbReference type="Pfam" id="PF09186"/>
    </source>
</evidence>
<dbReference type="Gene3D" id="3.30.230.30">
    <property type="entry name" value="Impact, N-terminal domain"/>
    <property type="match status" value="1"/>
</dbReference>
<keyword evidence="5" id="KW-1185">Reference proteome</keyword>
<dbReference type="Pfam" id="PF09186">
    <property type="entry name" value="DUF1949"/>
    <property type="match status" value="1"/>
</dbReference>
<dbReference type="InterPro" id="IPR020568">
    <property type="entry name" value="Ribosomal_Su5_D2-typ_SF"/>
</dbReference>
<dbReference type="InterPro" id="IPR036956">
    <property type="entry name" value="Impact_N_sf"/>
</dbReference>
<dbReference type="PANTHER" id="PTHR16301">
    <property type="entry name" value="IMPACT-RELATED"/>
    <property type="match status" value="1"/>
</dbReference>
<proteinExistence type="inferred from homology"/>
<evidence type="ECO:0000313" key="5">
    <source>
        <dbReference type="Proteomes" id="UP000214746"/>
    </source>
</evidence>
<dbReference type="EMBL" id="NHRJ02000005">
    <property type="protein sequence ID" value="PZE20874.1"/>
    <property type="molecule type" value="Genomic_DNA"/>
</dbReference>
<name>A0A2W1NAC1_PAEXE</name>
<dbReference type="InterPro" id="IPR015269">
    <property type="entry name" value="UPF0029_Impact_C"/>
</dbReference>
<dbReference type="PANTHER" id="PTHR16301:SF20">
    <property type="entry name" value="IMPACT FAMILY MEMBER YIGZ"/>
    <property type="match status" value="1"/>
</dbReference>
<dbReference type="SUPFAM" id="SSF54980">
    <property type="entry name" value="EF-G C-terminal domain-like"/>
    <property type="match status" value="1"/>
</dbReference>
<reference evidence="4" key="1">
    <citation type="submission" date="2018-06" db="EMBL/GenBank/DDBJ databases">
        <title>Paenibacillus xerothermodurans sp. nov. an extremely dry heat resistant spore forming bacterium isolated from the soil of Cape Canaveral, Florida.</title>
        <authorList>
            <person name="Seuylemezian A."/>
            <person name="Kaur N."/>
            <person name="Patil P."/>
            <person name="Patil P."/>
            <person name="Mayilraj S."/>
            <person name="Vaishampayan P."/>
        </authorList>
    </citation>
    <scope>NUCLEOTIDE SEQUENCE [LARGE SCALE GENOMIC DNA]</scope>
    <source>
        <strain evidence="4">ATCC 27380</strain>
    </source>
</reference>
<sequence>MLPYYKTVKEFGAAEIVIKKSRFIGHAKPVASEDEAVQFIEMIKKEHWSATHNCSAYMIGERDEIQKQSDDGEPSGTAGKPILEVIKNQGLKNVVVVVTRYFGGIMLGAGGLIRAYTDGAVEGIAAAGPVYQVLHRVVQVEMDYTWHGKVENELRNRGTMLGDTEFTDKVTVTCMPLAGEAERFAAWITDVTQGQSVIRLGAERYSEHTELPSALT</sequence>
<feature type="domain" description="UPF0029" evidence="3">
    <location>
        <begin position="140"/>
        <end position="195"/>
    </location>
</feature>
<evidence type="ECO:0000259" key="2">
    <source>
        <dbReference type="Pfam" id="PF01205"/>
    </source>
</evidence>
<dbReference type="InterPro" id="IPR035647">
    <property type="entry name" value="EFG_III/V"/>
</dbReference>
<dbReference type="InterPro" id="IPR023582">
    <property type="entry name" value="Impact"/>
</dbReference>
<dbReference type="NCBIfam" id="TIGR00257">
    <property type="entry name" value="IMPACT_YIGZ"/>
    <property type="match status" value="1"/>
</dbReference>
<gene>
    <name evidence="4" type="ORF">CBW46_011585</name>
</gene>
<dbReference type="GO" id="GO:0006446">
    <property type="term" value="P:regulation of translational initiation"/>
    <property type="evidence" value="ECO:0007669"/>
    <property type="project" value="TreeGrafter"/>
</dbReference>
<dbReference type="SUPFAM" id="SSF54211">
    <property type="entry name" value="Ribosomal protein S5 domain 2-like"/>
    <property type="match status" value="1"/>
</dbReference>
<feature type="domain" description="Impact N-terminal" evidence="2">
    <location>
        <begin position="19"/>
        <end position="122"/>
    </location>
</feature>
<evidence type="ECO:0000313" key="4">
    <source>
        <dbReference type="EMBL" id="PZE20874.1"/>
    </source>
</evidence>